<comment type="caution">
    <text evidence="2">The sequence shown here is derived from an EMBL/GenBank/DDBJ whole genome shotgun (WGS) entry which is preliminary data.</text>
</comment>
<protein>
    <recommendedName>
        <fullName evidence="4">Beta-galactosidase</fullName>
    </recommendedName>
</protein>
<feature type="compositionally biased region" description="Low complexity" evidence="1">
    <location>
        <begin position="150"/>
        <end position="170"/>
    </location>
</feature>
<evidence type="ECO:0000313" key="3">
    <source>
        <dbReference type="Proteomes" id="UP001189429"/>
    </source>
</evidence>
<keyword evidence="3" id="KW-1185">Reference proteome</keyword>
<feature type="region of interest" description="Disordered" evidence="1">
    <location>
        <begin position="150"/>
        <end position="210"/>
    </location>
</feature>
<dbReference type="EMBL" id="CAUYUJ010014904">
    <property type="protein sequence ID" value="CAK0847494.1"/>
    <property type="molecule type" value="Genomic_DNA"/>
</dbReference>
<proteinExistence type="predicted"/>
<dbReference type="Proteomes" id="UP001189429">
    <property type="component" value="Unassembled WGS sequence"/>
</dbReference>
<evidence type="ECO:0000256" key="1">
    <source>
        <dbReference type="SAM" id="MobiDB-lite"/>
    </source>
</evidence>
<evidence type="ECO:0000313" key="2">
    <source>
        <dbReference type="EMBL" id="CAK0847494.1"/>
    </source>
</evidence>
<gene>
    <name evidence="2" type="ORF">PCOR1329_LOCUS40682</name>
</gene>
<sequence length="210" mass="22151">MGLGNGYADWNASDYAPGSDCIDTNRPFQVAFSLPLHSDGGLAAVQVELSQDGGPCRPTASIGRYTVGKADGLATLTKVMQQGMTPVVSYWSSKETDVVAGRARVPPDVAARLCRPRRSAQESSGANVDNCTKEKPCNLEGTTLVAAQSPFSSTASLSRSSRASSSCPRTRAPRSPPTAQSPASPTAGSRPVAVARRRRRRFRWGEALPG</sequence>
<organism evidence="2 3">
    <name type="scientific">Prorocentrum cordatum</name>
    <dbReference type="NCBI Taxonomy" id="2364126"/>
    <lineage>
        <taxon>Eukaryota</taxon>
        <taxon>Sar</taxon>
        <taxon>Alveolata</taxon>
        <taxon>Dinophyceae</taxon>
        <taxon>Prorocentrales</taxon>
        <taxon>Prorocentraceae</taxon>
        <taxon>Prorocentrum</taxon>
    </lineage>
</organism>
<feature type="compositionally biased region" description="Low complexity" evidence="1">
    <location>
        <begin position="177"/>
        <end position="189"/>
    </location>
</feature>
<evidence type="ECO:0008006" key="4">
    <source>
        <dbReference type="Google" id="ProtNLM"/>
    </source>
</evidence>
<name>A0ABN9TN65_9DINO</name>
<reference evidence="2" key="1">
    <citation type="submission" date="2023-10" db="EMBL/GenBank/DDBJ databases">
        <authorList>
            <person name="Chen Y."/>
            <person name="Shah S."/>
            <person name="Dougan E. K."/>
            <person name="Thang M."/>
            <person name="Chan C."/>
        </authorList>
    </citation>
    <scope>NUCLEOTIDE SEQUENCE [LARGE SCALE GENOMIC DNA]</scope>
</reference>
<accession>A0ABN9TN65</accession>